<accession>A0A8H2HRV7</accession>
<proteinExistence type="predicted"/>
<reference evidence="1 2" key="1">
    <citation type="submission" date="2019-03" db="EMBL/GenBank/DDBJ databases">
        <title>Nematode-trapping fungi genome.</title>
        <authorList>
            <person name="Vidal-Diez De Ulzurrun G."/>
        </authorList>
    </citation>
    <scope>NUCLEOTIDE SEQUENCE [LARGE SCALE GENOMIC DNA]</scope>
    <source>
        <strain evidence="1 2">TWF154</strain>
    </source>
</reference>
<protein>
    <submittedName>
        <fullName evidence="1">Uncharacterized protein</fullName>
    </submittedName>
</protein>
<dbReference type="AlphaFoldDB" id="A0A8H2HRV7"/>
<comment type="caution">
    <text evidence="1">The sequence shown here is derived from an EMBL/GenBank/DDBJ whole genome shotgun (WGS) entry which is preliminary data.</text>
</comment>
<organism evidence="1 2">
    <name type="scientific">Orbilia oligospora</name>
    <name type="common">Nematode-trapping fungus</name>
    <name type="synonym">Arthrobotrys oligospora</name>
    <dbReference type="NCBI Taxonomy" id="2813651"/>
    <lineage>
        <taxon>Eukaryota</taxon>
        <taxon>Fungi</taxon>
        <taxon>Dikarya</taxon>
        <taxon>Ascomycota</taxon>
        <taxon>Pezizomycotina</taxon>
        <taxon>Orbiliomycetes</taxon>
        <taxon>Orbiliales</taxon>
        <taxon>Orbiliaceae</taxon>
        <taxon>Orbilia</taxon>
    </lineage>
</organism>
<evidence type="ECO:0000313" key="1">
    <source>
        <dbReference type="EMBL" id="TGJ69721.1"/>
    </source>
</evidence>
<name>A0A8H2HRV7_ORBOL</name>
<dbReference type="EMBL" id="SOZJ01000003">
    <property type="protein sequence ID" value="TGJ69721.1"/>
    <property type="molecule type" value="Genomic_DNA"/>
</dbReference>
<dbReference type="Proteomes" id="UP000297595">
    <property type="component" value="Unassembled WGS sequence"/>
</dbReference>
<gene>
    <name evidence="1" type="ORF">EYR41_005740</name>
</gene>
<evidence type="ECO:0000313" key="2">
    <source>
        <dbReference type="Proteomes" id="UP000297595"/>
    </source>
</evidence>
<sequence length="332" mass="35003">MAYFLWNIKRAILLRPGLFLGAKSADTTGHLSNSIILPQFLQFGNMLNILYFLTLGAVTVTAQSMLKCNADNCLRAIKAGSFPDRPVSADCIAFFNYFATATITAIDITTISDTTTATTITVPVEAPPPDCKCKRGVPESAPIPAYASKCSGFVRYSSACACIGATLTAAPVTTTVIKTSTTVISATATATAISFVMQLQNVFPGYYIAQHPTNGLAAVEADISKTVKFYLQPDGVVKFGNGAPVRFVPYSSDAGAILVYDIEREGSSPLKCQIGGSQYLTCEHGPAGETGVLGIRHTPDDDLMVLGKTVQALEALGAQIVTVKAVPIPTLS</sequence>